<dbReference type="GO" id="GO:0008270">
    <property type="term" value="F:zinc ion binding"/>
    <property type="evidence" value="ECO:0007669"/>
    <property type="project" value="InterPro"/>
</dbReference>
<name>A0A0C3HKH9_OIDMZ</name>
<dbReference type="GO" id="GO:0006351">
    <property type="term" value="P:DNA-templated transcription"/>
    <property type="evidence" value="ECO:0007669"/>
    <property type="project" value="InterPro"/>
</dbReference>
<proteinExistence type="predicted"/>
<feature type="non-terminal residue" evidence="6">
    <location>
        <position position="595"/>
    </location>
</feature>
<dbReference type="InterPro" id="IPR051127">
    <property type="entry name" value="Fungal_SecMet_Regulators"/>
</dbReference>
<dbReference type="SMART" id="SM00066">
    <property type="entry name" value="GAL4"/>
    <property type="match status" value="1"/>
</dbReference>
<dbReference type="GO" id="GO:0005634">
    <property type="term" value="C:nucleus"/>
    <property type="evidence" value="ECO:0007669"/>
    <property type="project" value="TreeGrafter"/>
</dbReference>
<dbReference type="GO" id="GO:0000435">
    <property type="term" value="P:positive regulation of transcription from RNA polymerase II promoter by galactose"/>
    <property type="evidence" value="ECO:0007669"/>
    <property type="project" value="TreeGrafter"/>
</dbReference>
<evidence type="ECO:0000256" key="1">
    <source>
        <dbReference type="ARBA" id="ARBA00022723"/>
    </source>
</evidence>
<protein>
    <recommendedName>
        <fullName evidence="5">Zn(2)-C6 fungal-type domain-containing protein</fullName>
    </recommendedName>
</protein>
<feature type="domain" description="Zn(2)-C6 fungal-type" evidence="5">
    <location>
        <begin position="2"/>
        <end position="33"/>
    </location>
</feature>
<accession>A0A0C3HKH9</accession>
<dbReference type="PROSITE" id="PS50048">
    <property type="entry name" value="ZN2_CY6_FUNGAL_2"/>
    <property type="match status" value="1"/>
</dbReference>
<dbReference type="Gene3D" id="4.10.240.10">
    <property type="entry name" value="Zn(2)-C6 fungal-type DNA-binding domain"/>
    <property type="match status" value="1"/>
</dbReference>
<dbReference type="Pfam" id="PF00172">
    <property type="entry name" value="Zn_clus"/>
    <property type="match status" value="1"/>
</dbReference>
<reference evidence="6 7" key="1">
    <citation type="submission" date="2014-04" db="EMBL/GenBank/DDBJ databases">
        <authorList>
            <consortium name="DOE Joint Genome Institute"/>
            <person name="Kuo A."/>
            <person name="Martino E."/>
            <person name="Perotto S."/>
            <person name="Kohler A."/>
            <person name="Nagy L.G."/>
            <person name="Floudas D."/>
            <person name="Copeland A."/>
            <person name="Barry K.W."/>
            <person name="Cichocki N."/>
            <person name="Veneault-Fourrey C."/>
            <person name="LaButti K."/>
            <person name="Lindquist E.A."/>
            <person name="Lipzen A."/>
            <person name="Lundell T."/>
            <person name="Morin E."/>
            <person name="Murat C."/>
            <person name="Sun H."/>
            <person name="Tunlid A."/>
            <person name="Henrissat B."/>
            <person name="Grigoriev I.V."/>
            <person name="Hibbett D.S."/>
            <person name="Martin F."/>
            <person name="Nordberg H.P."/>
            <person name="Cantor M.N."/>
            <person name="Hua S.X."/>
        </authorList>
    </citation>
    <scope>NUCLEOTIDE SEQUENCE [LARGE SCALE GENOMIC DNA]</scope>
    <source>
        <strain evidence="6 7">Zn</strain>
    </source>
</reference>
<evidence type="ECO:0000256" key="3">
    <source>
        <dbReference type="ARBA" id="ARBA00023163"/>
    </source>
</evidence>
<dbReference type="PANTHER" id="PTHR47424">
    <property type="entry name" value="REGULATORY PROTEIN GAL4"/>
    <property type="match status" value="1"/>
</dbReference>
<keyword evidence="2" id="KW-0805">Transcription regulation</keyword>
<dbReference type="SUPFAM" id="SSF57701">
    <property type="entry name" value="Zn2/Cys6 DNA-binding domain"/>
    <property type="match status" value="1"/>
</dbReference>
<dbReference type="InParanoid" id="A0A0C3HKH9"/>
<dbReference type="CDD" id="cd12148">
    <property type="entry name" value="fungal_TF_MHR"/>
    <property type="match status" value="1"/>
</dbReference>
<evidence type="ECO:0000256" key="4">
    <source>
        <dbReference type="ARBA" id="ARBA00023242"/>
    </source>
</evidence>
<evidence type="ECO:0000256" key="2">
    <source>
        <dbReference type="ARBA" id="ARBA00023015"/>
    </source>
</evidence>
<keyword evidence="1" id="KW-0479">Metal-binding</keyword>
<keyword evidence="4" id="KW-0539">Nucleus</keyword>
<dbReference type="InterPro" id="IPR001138">
    <property type="entry name" value="Zn2Cys6_DnaBD"/>
</dbReference>
<dbReference type="GO" id="GO:0000981">
    <property type="term" value="F:DNA-binding transcription factor activity, RNA polymerase II-specific"/>
    <property type="evidence" value="ECO:0007669"/>
    <property type="project" value="InterPro"/>
</dbReference>
<keyword evidence="3" id="KW-0804">Transcription</keyword>
<dbReference type="PANTHER" id="PTHR47424:SF5">
    <property type="entry name" value="ZN(II)2CYS6 TRANSCRIPTION FACTOR (EUROFUNG)"/>
    <property type="match status" value="1"/>
</dbReference>
<evidence type="ECO:0000259" key="5">
    <source>
        <dbReference type="PROSITE" id="PS50048"/>
    </source>
</evidence>
<evidence type="ECO:0000313" key="6">
    <source>
        <dbReference type="EMBL" id="KIN02847.1"/>
    </source>
</evidence>
<evidence type="ECO:0000313" key="7">
    <source>
        <dbReference type="Proteomes" id="UP000054321"/>
    </source>
</evidence>
<dbReference type="Proteomes" id="UP000054321">
    <property type="component" value="Unassembled WGS sequence"/>
</dbReference>
<dbReference type="InterPro" id="IPR036864">
    <property type="entry name" value="Zn2-C6_fun-type_DNA-bd_sf"/>
</dbReference>
<organism evidence="6 7">
    <name type="scientific">Oidiodendron maius (strain Zn)</name>
    <dbReference type="NCBI Taxonomy" id="913774"/>
    <lineage>
        <taxon>Eukaryota</taxon>
        <taxon>Fungi</taxon>
        <taxon>Dikarya</taxon>
        <taxon>Ascomycota</taxon>
        <taxon>Pezizomycotina</taxon>
        <taxon>Leotiomycetes</taxon>
        <taxon>Leotiomycetes incertae sedis</taxon>
        <taxon>Myxotrichaceae</taxon>
        <taxon>Oidiodendron</taxon>
    </lineage>
</organism>
<dbReference type="SMART" id="SM00906">
    <property type="entry name" value="Fungal_trans"/>
    <property type="match status" value="1"/>
</dbReference>
<feature type="non-terminal residue" evidence="6">
    <location>
        <position position="1"/>
    </location>
</feature>
<dbReference type="Pfam" id="PF04082">
    <property type="entry name" value="Fungal_trans"/>
    <property type="match status" value="1"/>
</dbReference>
<dbReference type="EMBL" id="KN832874">
    <property type="protein sequence ID" value="KIN02847.1"/>
    <property type="molecule type" value="Genomic_DNA"/>
</dbReference>
<gene>
    <name evidence="6" type="ORF">OIDMADRAFT_74517</name>
</gene>
<reference evidence="7" key="2">
    <citation type="submission" date="2015-01" db="EMBL/GenBank/DDBJ databases">
        <title>Evolutionary Origins and Diversification of the Mycorrhizal Mutualists.</title>
        <authorList>
            <consortium name="DOE Joint Genome Institute"/>
            <consortium name="Mycorrhizal Genomics Consortium"/>
            <person name="Kohler A."/>
            <person name="Kuo A."/>
            <person name="Nagy L.G."/>
            <person name="Floudas D."/>
            <person name="Copeland A."/>
            <person name="Barry K.W."/>
            <person name="Cichocki N."/>
            <person name="Veneault-Fourrey C."/>
            <person name="LaButti K."/>
            <person name="Lindquist E.A."/>
            <person name="Lipzen A."/>
            <person name="Lundell T."/>
            <person name="Morin E."/>
            <person name="Murat C."/>
            <person name="Riley R."/>
            <person name="Ohm R."/>
            <person name="Sun H."/>
            <person name="Tunlid A."/>
            <person name="Henrissat B."/>
            <person name="Grigoriev I.V."/>
            <person name="Hibbett D.S."/>
            <person name="Martin F."/>
        </authorList>
    </citation>
    <scope>NUCLEOTIDE SEQUENCE [LARGE SCALE GENOMIC DNA]</scope>
    <source>
        <strain evidence="7">Zn</strain>
    </source>
</reference>
<dbReference type="CDD" id="cd00067">
    <property type="entry name" value="GAL4"/>
    <property type="match status" value="1"/>
</dbReference>
<dbReference type="AlphaFoldDB" id="A0A0C3HKH9"/>
<dbReference type="GO" id="GO:0000978">
    <property type="term" value="F:RNA polymerase II cis-regulatory region sequence-specific DNA binding"/>
    <property type="evidence" value="ECO:0007669"/>
    <property type="project" value="TreeGrafter"/>
</dbReference>
<dbReference type="OrthoDB" id="3362851at2759"/>
<keyword evidence="7" id="KW-1185">Reference proteome</keyword>
<dbReference type="HOGENOM" id="CLU_008599_1_0_1"/>
<dbReference type="InterPro" id="IPR007219">
    <property type="entry name" value="XnlR_reg_dom"/>
</dbReference>
<dbReference type="PROSITE" id="PS00463">
    <property type="entry name" value="ZN2_CY6_FUNGAL_1"/>
    <property type="match status" value="1"/>
</dbReference>
<sequence>NACTECKRRKVKCDGTEPCYYCRWYKNPDRCVYPRPEPRPILTRKSLDTLRLRLENATNILKRLFPTSSLDELSCLSRESLIALLDDAHHPSIVDTSSTDVCSVSPESAYISCTSKSPAVFEYNESVENLEGPEAVADDVNSLSLRSDRTSSYVGASSATAGLRVLLNIAPNFKLATCNLAAPTGSPDSSVCGPTQATRPGAVPRALRDPRSLVGAYFQRIHPTTPILDKTLFLTTFESGERKDSPWLALQYMVFALGSIAYTTSDSNEDIYYYKIAKSHVSLDSFGSGHIETLQALTLMTGWYLHYRNRPNMASAIMGAVFRMAHALGLHRELPGEETVQDRQKRELRRRIWWSLVVLDTGEGSTLGRVSNTNIFDSEVKIPSNLDDNLRELITGPSIYSMLIADIEFSRQASKIQERLISAQCLEFTETLAIDAHLVYWFENLPPFLHASMPCPDWLQQPRSSAKWKYQNLRIMLYRPALMEATLRHVPFQELHCNQKVCVRKCQSLASQAIEDIASEWTQNQYSGWPAVWFLFQACIIPLLSLYGFKDDTKQSSDWSQQVLKSLQLFKEMEQWSIAARQTHELVTLLYEANR</sequence>